<comment type="subcellular location">
    <subcellularLocation>
        <location evidence="1">Cell membrane</location>
        <topology evidence="1">Single-pass membrane protein</topology>
    </subcellularLocation>
    <subcellularLocation>
        <location evidence="2">Membrane</location>
        <topology evidence="2">Single-pass type I membrane protein</topology>
    </subcellularLocation>
</comment>
<dbReference type="Gene3D" id="3.30.200.20">
    <property type="entry name" value="Phosphorylase Kinase, domain 1"/>
    <property type="match status" value="1"/>
</dbReference>
<dbReference type="GO" id="GO:0005886">
    <property type="term" value="C:plasma membrane"/>
    <property type="evidence" value="ECO:0007669"/>
    <property type="project" value="UniProtKB-SubCell"/>
</dbReference>
<evidence type="ECO:0000256" key="9">
    <source>
        <dbReference type="ARBA" id="ARBA00022679"/>
    </source>
</evidence>
<evidence type="ECO:0000256" key="18">
    <source>
        <dbReference type="ARBA" id="ARBA00023170"/>
    </source>
</evidence>
<name>A0A6P5Z5V9_DURZI</name>
<dbReference type="InterPro" id="IPR001611">
    <property type="entry name" value="Leu-rich_rpt"/>
</dbReference>
<feature type="binding site" evidence="22">
    <location>
        <position position="758"/>
    </location>
    <ligand>
        <name>ATP</name>
        <dbReference type="ChEBI" id="CHEBI:30616"/>
    </ligand>
</feature>
<dbReference type="GeneID" id="111297548"/>
<dbReference type="PANTHER" id="PTHR27008:SF610">
    <property type="entry name" value="SERINE-THREONINE_TYROSINE-PROTEIN KINASE CATALYTIC DOMAIN-CONTAINING PROTEIN"/>
    <property type="match status" value="1"/>
</dbReference>
<evidence type="ECO:0000256" key="10">
    <source>
        <dbReference type="ARBA" id="ARBA00022692"/>
    </source>
</evidence>
<evidence type="ECO:0000256" key="19">
    <source>
        <dbReference type="ARBA" id="ARBA00023180"/>
    </source>
</evidence>
<gene>
    <name evidence="26" type="primary">LOC111297548</name>
</gene>
<dbReference type="AlphaFoldDB" id="A0A6P5Z5V9"/>
<evidence type="ECO:0000256" key="3">
    <source>
        <dbReference type="ARBA" id="ARBA00008684"/>
    </source>
</evidence>
<evidence type="ECO:0000256" key="14">
    <source>
        <dbReference type="ARBA" id="ARBA00022777"/>
    </source>
</evidence>
<dbReference type="InterPro" id="IPR003591">
    <property type="entry name" value="Leu-rich_rpt_typical-subtyp"/>
</dbReference>
<evidence type="ECO:0000256" key="17">
    <source>
        <dbReference type="ARBA" id="ARBA00023136"/>
    </source>
</evidence>
<organism evidence="25 26">
    <name type="scientific">Durio zibethinus</name>
    <name type="common">Durian</name>
    <dbReference type="NCBI Taxonomy" id="66656"/>
    <lineage>
        <taxon>Eukaryota</taxon>
        <taxon>Viridiplantae</taxon>
        <taxon>Streptophyta</taxon>
        <taxon>Embryophyta</taxon>
        <taxon>Tracheophyta</taxon>
        <taxon>Spermatophyta</taxon>
        <taxon>Magnoliopsida</taxon>
        <taxon>eudicotyledons</taxon>
        <taxon>Gunneridae</taxon>
        <taxon>Pentapetalae</taxon>
        <taxon>rosids</taxon>
        <taxon>malvids</taxon>
        <taxon>Malvales</taxon>
        <taxon>Malvaceae</taxon>
        <taxon>Helicteroideae</taxon>
        <taxon>Durio</taxon>
    </lineage>
</organism>
<dbReference type="SMART" id="SM00369">
    <property type="entry name" value="LRR_TYP"/>
    <property type="match status" value="10"/>
</dbReference>
<evidence type="ECO:0000313" key="26">
    <source>
        <dbReference type="RefSeq" id="XP_022747965.1"/>
    </source>
</evidence>
<dbReference type="Pfam" id="PF00560">
    <property type="entry name" value="LRR_1"/>
    <property type="match status" value="6"/>
</dbReference>
<comment type="similarity">
    <text evidence="3">Belongs to the protein kinase superfamily. Ser/Thr protein kinase family.</text>
</comment>
<dbReference type="Pfam" id="PF00069">
    <property type="entry name" value="Pkinase"/>
    <property type="match status" value="1"/>
</dbReference>
<dbReference type="Pfam" id="PF08263">
    <property type="entry name" value="LRRNT_2"/>
    <property type="match status" value="1"/>
</dbReference>
<evidence type="ECO:0000256" key="12">
    <source>
        <dbReference type="ARBA" id="ARBA00022737"/>
    </source>
</evidence>
<evidence type="ECO:0000256" key="8">
    <source>
        <dbReference type="ARBA" id="ARBA00022614"/>
    </source>
</evidence>
<dbReference type="KEGG" id="dzi:111297548"/>
<comment type="catalytic activity">
    <reaction evidence="21">
        <text>L-seryl-[protein] + ATP = O-phospho-L-seryl-[protein] + ADP + H(+)</text>
        <dbReference type="Rhea" id="RHEA:17989"/>
        <dbReference type="Rhea" id="RHEA-COMP:9863"/>
        <dbReference type="Rhea" id="RHEA-COMP:11604"/>
        <dbReference type="ChEBI" id="CHEBI:15378"/>
        <dbReference type="ChEBI" id="CHEBI:29999"/>
        <dbReference type="ChEBI" id="CHEBI:30616"/>
        <dbReference type="ChEBI" id="CHEBI:83421"/>
        <dbReference type="ChEBI" id="CHEBI:456216"/>
        <dbReference type="EC" id="2.7.11.1"/>
    </reaction>
</comment>
<dbReference type="PANTHER" id="PTHR27008">
    <property type="entry name" value="OS04G0122200 PROTEIN"/>
    <property type="match status" value="1"/>
</dbReference>
<dbReference type="PROSITE" id="PS00108">
    <property type="entry name" value="PROTEIN_KINASE_ST"/>
    <property type="match status" value="1"/>
</dbReference>
<keyword evidence="15 22" id="KW-0067">ATP-binding</keyword>
<evidence type="ECO:0000259" key="24">
    <source>
        <dbReference type="PROSITE" id="PS50011"/>
    </source>
</evidence>
<evidence type="ECO:0000256" key="23">
    <source>
        <dbReference type="SAM" id="Phobius"/>
    </source>
</evidence>
<dbReference type="RefSeq" id="XP_022747965.1">
    <property type="nucleotide sequence ID" value="XM_022892230.1"/>
</dbReference>
<keyword evidence="18" id="KW-0675">Receptor</keyword>
<dbReference type="Pfam" id="PF23598">
    <property type="entry name" value="LRR_14"/>
    <property type="match status" value="1"/>
</dbReference>
<accession>A0A6P5Z5V9</accession>
<feature type="transmembrane region" description="Helical" evidence="23">
    <location>
        <begin position="676"/>
        <end position="698"/>
    </location>
</feature>
<dbReference type="OrthoDB" id="676979at2759"/>
<dbReference type="GO" id="GO:0004674">
    <property type="term" value="F:protein serine/threonine kinase activity"/>
    <property type="evidence" value="ECO:0007669"/>
    <property type="project" value="UniProtKB-KW"/>
</dbReference>
<dbReference type="SUPFAM" id="SSF52058">
    <property type="entry name" value="L domain-like"/>
    <property type="match status" value="2"/>
</dbReference>
<dbReference type="SUPFAM" id="SSF56112">
    <property type="entry name" value="Protein kinase-like (PK-like)"/>
    <property type="match status" value="1"/>
</dbReference>
<dbReference type="InterPro" id="IPR008271">
    <property type="entry name" value="Ser/Thr_kinase_AS"/>
</dbReference>
<dbReference type="Gene3D" id="1.10.510.10">
    <property type="entry name" value="Transferase(Phosphotransferase) domain 1"/>
    <property type="match status" value="1"/>
</dbReference>
<evidence type="ECO:0000313" key="25">
    <source>
        <dbReference type="Proteomes" id="UP000515121"/>
    </source>
</evidence>
<dbReference type="PRINTS" id="PR00019">
    <property type="entry name" value="LEURICHRPT"/>
</dbReference>
<dbReference type="InterPro" id="IPR013210">
    <property type="entry name" value="LRR_N_plant-typ"/>
</dbReference>
<evidence type="ECO:0000256" key="1">
    <source>
        <dbReference type="ARBA" id="ARBA00004162"/>
    </source>
</evidence>
<dbReference type="FunFam" id="3.80.10.10:FF:000095">
    <property type="entry name" value="LRR receptor-like serine/threonine-protein kinase GSO1"/>
    <property type="match status" value="1"/>
</dbReference>
<keyword evidence="10 23" id="KW-0812">Transmembrane</keyword>
<reference evidence="26" key="1">
    <citation type="submission" date="2025-08" db="UniProtKB">
        <authorList>
            <consortium name="RefSeq"/>
        </authorList>
    </citation>
    <scope>IDENTIFICATION</scope>
    <source>
        <tissue evidence="26">Fruit stalk</tissue>
    </source>
</reference>
<protein>
    <recommendedName>
        <fullName evidence="4">non-specific serine/threonine protein kinase</fullName>
        <ecNumber evidence="4">2.7.11.1</ecNumber>
    </recommendedName>
</protein>
<dbReference type="FunFam" id="3.30.200.20:FF:000432">
    <property type="entry name" value="LRR receptor-like serine/threonine-protein kinase EFR"/>
    <property type="match status" value="1"/>
</dbReference>
<evidence type="ECO:0000256" key="20">
    <source>
        <dbReference type="ARBA" id="ARBA00047899"/>
    </source>
</evidence>
<keyword evidence="6" id="KW-0723">Serine/threonine-protein kinase</keyword>
<dbReference type="InterPro" id="IPR051809">
    <property type="entry name" value="Plant_receptor-like_S/T_kinase"/>
</dbReference>
<evidence type="ECO:0000256" key="15">
    <source>
        <dbReference type="ARBA" id="ARBA00022840"/>
    </source>
</evidence>
<keyword evidence="14" id="KW-0418">Kinase</keyword>
<feature type="domain" description="Protein kinase" evidence="24">
    <location>
        <begin position="729"/>
        <end position="1044"/>
    </location>
</feature>
<keyword evidence="17 23" id="KW-0472">Membrane</keyword>
<evidence type="ECO:0000256" key="2">
    <source>
        <dbReference type="ARBA" id="ARBA00004479"/>
    </source>
</evidence>
<dbReference type="InterPro" id="IPR032675">
    <property type="entry name" value="LRR_dom_sf"/>
</dbReference>
<dbReference type="InterPro" id="IPR017441">
    <property type="entry name" value="Protein_kinase_ATP_BS"/>
</dbReference>
<evidence type="ECO:0000256" key="6">
    <source>
        <dbReference type="ARBA" id="ARBA00022527"/>
    </source>
</evidence>
<keyword evidence="5" id="KW-1003">Cell membrane</keyword>
<evidence type="ECO:0000256" key="11">
    <source>
        <dbReference type="ARBA" id="ARBA00022729"/>
    </source>
</evidence>
<keyword evidence="13 22" id="KW-0547">Nucleotide-binding</keyword>
<proteinExistence type="inferred from homology"/>
<evidence type="ECO:0000256" key="5">
    <source>
        <dbReference type="ARBA" id="ARBA00022475"/>
    </source>
</evidence>
<evidence type="ECO:0000256" key="13">
    <source>
        <dbReference type="ARBA" id="ARBA00022741"/>
    </source>
</evidence>
<dbReference type="Proteomes" id="UP000515121">
    <property type="component" value="Unplaced"/>
</dbReference>
<keyword evidence="16 23" id="KW-1133">Transmembrane helix</keyword>
<keyword evidence="11" id="KW-0732">Signal</keyword>
<keyword evidence="19" id="KW-0325">Glycoprotein</keyword>
<dbReference type="GO" id="GO:0005524">
    <property type="term" value="F:ATP binding"/>
    <property type="evidence" value="ECO:0007669"/>
    <property type="project" value="UniProtKB-UniRule"/>
</dbReference>
<dbReference type="PROSITE" id="PS00107">
    <property type="entry name" value="PROTEIN_KINASE_ATP"/>
    <property type="match status" value="1"/>
</dbReference>
<dbReference type="SMART" id="SM00220">
    <property type="entry name" value="S_TKc"/>
    <property type="match status" value="1"/>
</dbReference>
<dbReference type="FunFam" id="3.80.10.10:FF:000288">
    <property type="entry name" value="LRR receptor-like serine/threonine-protein kinase EFR"/>
    <property type="match status" value="1"/>
</dbReference>
<keyword evidence="8" id="KW-0433">Leucine-rich repeat</keyword>
<keyword evidence="7" id="KW-0597">Phosphoprotein</keyword>
<comment type="catalytic activity">
    <reaction evidence="20">
        <text>L-threonyl-[protein] + ATP = O-phospho-L-threonyl-[protein] + ADP + H(+)</text>
        <dbReference type="Rhea" id="RHEA:46608"/>
        <dbReference type="Rhea" id="RHEA-COMP:11060"/>
        <dbReference type="Rhea" id="RHEA-COMP:11605"/>
        <dbReference type="ChEBI" id="CHEBI:15378"/>
        <dbReference type="ChEBI" id="CHEBI:30013"/>
        <dbReference type="ChEBI" id="CHEBI:30616"/>
        <dbReference type="ChEBI" id="CHEBI:61977"/>
        <dbReference type="ChEBI" id="CHEBI:456216"/>
        <dbReference type="EC" id="2.7.11.1"/>
    </reaction>
</comment>
<dbReference type="InterPro" id="IPR055414">
    <property type="entry name" value="LRR_R13L4/SHOC2-like"/>
</dbReference>
<dbReference type="InterPro" id="IPR011009">
    <property type="entry name" value="Kinase-like_dom_sf"/>
</dbReference>
<sequence>MNSSGLSLLMRLSEINVKAHWSPIFSIHVAVILLLCFNLKGPFFLGSAALAINGNETDRQALLQFKAKIAGEQLGIMRSWNNSVHFCQWPGVKCGRRHQRVTRLDLPALKLMGPISPYIGNLSFLRVLSLQNNSFIQELPQEIGRLHRLEELTLSRNFIVGEVPSNISGCWKLKHLYIGHNLLVGEIPAALGHLSNLKELGLSNNTLRGSVPSFLGNLSSLEKIYLPLNRLSGVIPEAIGQLKNLTTFSVAINTMSGIVPSSLFNLSNIRNLDIGENNFHGSLPSQLGVNMPYLERFFVSLNQLSGPFPHSISNASNLIELQVDGNKFSGKISSFRKLEKLQTLNIADNLLGSQGANDLNFLCSLTRATSLEVVAISGNGFGGILPECISNLSTAITTFVMEGNNIVGRIPAGFGNLINLEVLVAGGNKLSGSIPSVIGRLQKLQLFAVDINSITGSIPTSLGNLKMLIKLFLNDNNLQGEIPPSLGECENLIFLDLSNNNLSGSIPSQIAGLSSLSIGLYLSSNRLTGVLPFEVGNLRNLGVLDVSHNMLSGVIPNDLGNCIRLEVLLMRGNFFNGSIPPSLSSLRGLTNLDISRNNLTGKIPEFLVTFGSLHYLNLSYNNFEGPVPVDGVFKNVSAAFLEGNSKLCGGTPEFHLPTCDNLKQHRWRSAISLKSIIAIVSALSGVILVFSLMFLFWFRKKRNQPASPNAENPLLRLSYQSILKATNGFSSANLVGTGSFGFVYKGILEENGTIVAVKVFKLLSHGASRSFLAECEALRNVRHRNLVKILTACSGADYQGNDFKALVYEFMANGSLEDWLHPPVGMNEGEGAAKRLNFFQRLNVAVDVGCALEYLHHHCETPIVHCDLKPGNILLDDEMVGHVGDFGLAKFITSDIQNNTSSMSSSLGLRGTIGYAPPEYGLGCNVTTYADTYSYGILLLEMFTGRRPTDEMFKGNLNLHNFVKIALPNRVAEITDPTLLQQSFGGETMMNNTFNESSQKDTRLLRSLNSVFEIGIACSFELPTERMNMANVVAELCSIRDKLLPPRSLRTRGSTIGLNLRNKNI</sequence>
<evidence type="ECO:0000256" key="22">
    <source>
        <dbReference type="PROSITE-ProRule" id="PRU10141"/>
    </source>
</evidence>
<dbReference type="Gene3D" id="3.80.10.10">
    <property type="entry name" value="Ribonuclease Inhibitor"/>
    <property type="match status" value="2"/>
</dbReference>
<dbReference type="InterPro" id="IPR000719">
    <property type="entry name" value="Prot_kinase_dom"/>
</dbReference>
<dbReference type="PROSITE" id="PS50011">
    <property type="entry name" value="PROTEIN_KINASE_DOM"/>
    <property type="match status" value="1"/>
</dbReference>
<dbReference type="FunFam" id="1.10.510.10:FF:000358">
    <property type="entry name" value="Putative leucine-rich repeat receptor-like serine/threonine-protein kinase"/>
    <property type="match status" value="1"/>
</dbReference>
<dbReference type="EC" id="2.7.11.1" evidence="4"/>
<evidence type="ECO:0000256" key="16">
    <source>
        <dbReference type="ARBA" id="ARBA00022989"/>
    </source>
</evidence>
<evidence type="ECO:0000256" key="4">
    <source>
        <dbReference type="ARBA" id="ARBA00012513"/>
    </source>
</evidence>
<evidence type="ECO:0000256" key="21">
    <source>
        <dbReference type="ARBA" id="ARBA00048679"/>
    </source>
</evidence>
<evidence type="ECO:0000256" key="7">
    <source>
        <dbReference type="ARBA" id="ARBA00022553"/>
    </source>
</evidence>
<keyword evidence="25" id="KW-1185">Reference proteome</keyword>
<keyword evidence="9" id="KW-0808">Transferase</keyword>
<keyword evidence="12" id="KW-0677">Repeat</keyword>